<dbReference type="InterPro" id="IPR050625">
    <property type="entry name" value="ParA/MinD_ATPase"/>
</dbReference>
<dbReference type="EMBL" id="JBIENY010000193">
    <property type="protein sequence ID" value="MFG6296318.1"/>
    <property type="molecule type" value="Genomic_DNA"/>
</dbReference>
<evidence type="ECO:0000256" key="1">
    <source>
        <dbReference type="ARBA" id="ARBA00022741"/>
    </source>
</evidence>
<evidence type="ECO:0000313" key="4">
    <source>
        <dbReference type="Proteomes" id="UP001605990"/>
    </source>
</evidence>
<keyword evidence="4" id="KW-1185">Reference proteome</keyword>
<reference evidence="3 4" key="1">
    <citation type="submission" date="2024-10" db="EMBL/GenBank/DDBJ databases">
        <title>Draft genome assembly of a novel steroid transforming actinomycete isolated from African clawed frog Xenopus laevis.</title>
        <authorList>
            <person name="Bragin E."/>
            <person name="Kollerov V."/>
            <person name="Donova M.V."/>
        </authorList>
    </citation>
    <scope>NUCLEOTIDE SEQUENCE [LARGE SCALE GENOMIC DNA]</scope>
    <source>
        <strain evidence="3 4">MTOC-St3</strain>
    </source>
</reference>
<proteinExistence type="predicted"/>
<dbReference type="Proteomes" id="UP001605990">
    <property type="component" value="Unassembled WGS sequence"/>
</dbReference>
<evidence type="ECO:0000256" key="2">
    <source>
        <dbReference type="ARBA" id="ARBA00022840"/>
    </source>
</evidence>
<keyword evidence="2" id="KW-0067">ATP-binding</keyword>
<dbReference type="SUPFAM" id="SSF52540">
    <property type="entry name" value="P-loop containing nucleoside triphosphate hydrolases"/>
    <property type="match status" value="1"/>
</dbReference>
<dbReference type="PANTHER" id="PTHR43384:SF6">
    <property type="entry name" value="SEPTUM SITE-DETERMINING PROTEIN MIND HOMOLOG, CHLOROPLASTIC"/>
    <property type="match status" value="1"/>
</dbReference>
<dbReference type="InterPro" id="IPR027417">
    <property type="entry name" value="P-loop_NTPase"/>
</dbReference>
<gene>
    <name evidence="3" type="ORF">ACGU38_13310</name>
</gene>
<organism evidence="3 4">
    <name type="scientific">Streptomyces rochei</name>
    <name type="common">Streptomyces parvullus</name>
    <dbReference type="NCBI Taxonomy" id="1928"/>
    <lineage>
        <taxon>Bacteria</taxon>
        <taxon>Bacillati</taxon>
        <taxon>Actinomycetota</taxon>
        <taxon>Actinomycetes</taxon>
        <taxon>Kitasatosporales</taxon>
        <taxon>Streptomycetaceae</taxon>
        <taxon>Streptomyces</taxon>
        <taxon>Streptomyces rochei group</taxon>
    </lineage>
</organism>
<name>A0ABW7DZL4_STRRO</name>
<dbReference type="RefSeq" id="WP_029393550.1">
    <property type="nucleotide sequence ID" value="NZ_CP139824.1"/>
</dbReference>
<comment type="caution">
    <text evidence="3">The sequence shown here is derived from an EMBL/GenBank/DDBJ whole genome shotgun (WGS) entry which is preliminary data.</text>
</comment>
<dbReference type="PANTHER" id="PTHR43384">
    <property type="entry name" value="SEPTUM SITE-DETERMINING PROTEIN MIND HOMOLOG, CHLOROPLASTIC-RELATED"/>
    <property type="match status" value="1"/>
</dbReference>
<dbReference type="NCBIfam" id="NF040564">
    <property type="entry name" value="SCO2523_fam"/>
    <property type="match status" value="1"/>
</dbReference>
<protein>
    <submittedName>
        <fullName evidence="3">SCO2523 family variant P-loop protein</fullName>
    </submittedName>
</protein>
<keyword evidence="1" id="KW-0547">Nucleotide-binding</keyword>
<dbReference type="Gene3D" id="3.40.50.300">
    <property type="entry name" value="P-loop containing nucleotide triphosphate hydrolases"/>
    <property type="match status" value="1"/>
</dbReference>
<sequence length="306" mass="33675">MLVFSASDKGGTGRSVTSANLAYHRSLDGSDVCFLDFDFGSPTAATVFDLPDALSQADGAGLHAYLRGEVGEPVRLDVWARTEHVDLRDRPGGSGRLVLVPGDRSGGEFVTGEAQLHRCVDLILSLKREFDVIVVDLSAGRSYAVDLVLNATSPSGGLGRLKHRWLVFHRWTRQHVTAAAELAFGTRGIVRAGVARGHDEDALRNAIRFVRAAVPDLASPLWSQTTPARYAWMLRCDERLEELASGRGIGRSRVLASIPLEPVLQWQERLITDEDVHDRRIAEQATWQAMGDLAHRVTDDSFWEAR</sequence>
<accession>A0ABW7DZL4</accession>
<evidence type="ECO:0000313" key="3">
    <source>
        <dbReference type="EMBL" id="MFG6296318.1"/>
    </source>
</evidence>